<keyword evidence="2" id="KW-1185">Reference proteome</keyword>
<proteinExistence type="predicted"/>
<dbReference type="RefSeq" id="WP_022566110.1">
    <property type="nucleotide sequence ID" value="NZ_BAFO02000020.1"/>
</dbReference>
<dbReference type="STRING" id="1824.SAMN05444423_101774"/>
<evidence type="ECO:0000313" key="2">
    <source>
        <dbReference type="Proteomes" id="UP000017048"/>
    </source>
</evidence>
<comment type="caution">
    <text evidence="1">The sequence shown here is derived from an EMBL/GenBank/DDBJ whole genome shotgun (WGS) entry which is preliminary data.</text>
</comment>
<name>U5E800_NOCAS</name>
<reference evidence="1 2" key="1">
    <citation type="journal article" date="2014" name="BMC Genomics">
        <title>Genome based analysis of type-I polyketide synthase and nonribosomal peptide synthetase gene clusters in seven strains of five representative Nocardia species.</title>
        <authorList>
            <person name="Komaki H."/>
            <person name="Ichikawa N."/>
            <person name="Hosoyama A."/>
            <person name="Takahashi-Nakaguchi A."/>
            <person name="Matsuzawa T."/>
            <person name="Suzuki K."/>
            <person name="Fujita N."/>
            <person name="Gonoi T."/>
        </authorList>
    </citation>
    <scope>NUCLEOTIDE SEQUENCE [LARGE SCALE GENOMIC DNA]</scope>
    <source>
        <strain evidence="1 2">NBRC 15531</strain>
    </source>
</reference>
<sequence>MTARVIMLGIVAGTLIAGSAGIAAAERIEGGGGDEGFKICVAKAYVVQQETGRQQPPCQWDGVAGTWYFDAVR</sequence>
<gene>
    <name evidence="1" type="ORF">NCAST_20_00400</name>
</gene>
<accession>U5E800</accession>
<dbReference type="GeneID" id="91513951"/>
<protein>
    <submittedName>
        <fullName evidence="1">Uncharacterized protein</fullName>
    </submittedName>
</protein>
<dbReference type="EMBL" id="BAFO02000020">
    <property type="protein sequence ID" value="GAD83475.1"/>
    <property type="molecule type" value="Genomic_DNA"/>
</dbReference>
<organism evidence="1 2">
    <name type="scientific">Nocardia asteroides NBRC 15531</name>
    <dbReference type="NCBI Taxonomy" id="1110697"/>
    <lineage>
        <taxon>Bacteria</taxon>
        <taxon>Bacillati</taxon>
        <taxon>Actinomycetota</taxon>
        <taxon>Actinomycetes</taxon>
        <taxon>Mycobacteriales</taxon>
        <taxon>Nocardiaceae</taxon>
        <taxon>Nocardia</taxon>
    </lineage>
</organism>
<dbReference type="AlphaFoldDB" id="U5E800"/>
<evidence type="ECO:0000313" key="1">
    <source>
        <dbReference type="EMBL" id="GAD83475.1"/>
    </source>
</evidence>
<dbReference type="Proteomes" id="UP000017048">
    <property type="component" value="Unassembled WGS sequence"/>
</dbReference>